<evidence type="ECO:0000313" key="4">
    <source>
        <dbReference type="Proteomes" id="UP000233551"/>
    </source>
</evidence>
<dbReference type="GO" id="GO:0003676">
    <property type="term" value="F:nucleic acid binding"/>
    <property type="evidence" value="ECO:0007669"/>
    <property type="project" value="InterPro"/>
</dbReference>
<dbReference type="EMBL" id="PGOL01000274">
    <property type="protein sequence ID" value="PKI73442.1"/>
    <property type="molecule type" value="Genomic_DNA"/>
</dbReference>
<evidence type="ECO:0000259" key="2">
    <source>
        <dbReference type="PROSITE" id="PS50174"/>
    </source>
</evidence>
<feature type="compositionally biased region" description="Polar residues" evidence="1">
    <location>
        <begin position="716"/>
        <end position="729"/>
    </location>
</feature>
<feature type="compositionally biased region" description="Low complexity" evidence="1">
    <location>
        <begin position="13"/>
        <end position="25"/>
    </location>
</feature>
<dbReference type="PANTHER" id="PTHR32108:SF9">
    <property type="entry name" value="REVERSE TRANSCRIPTASE RNASE H-LIKE DOMAIN-CONTAINING PROTEIN"/>
    <property type="match status" value="1"/>
</dbReference>
<evidence type="ECO:0000256" key="1">
    <source>
        <dbReference type="SAM" id="MobiDB-lite"/>
    </source>
</evidence>
<dbReference type="CDD" id="cd00303">
    <property type="entry name" value="retropepsin_like"/>
    <property type="match status" value="1"/>
</dbReference>
<feature type="compositionally biased region" description="Polar residues" evidence="1">
    <location>
        <begin position="105"/>
        <end position="117"/>
    </location>
</feature>
<dbReference type="Proteomes" id="UP000233551">
    <property type="component" value="Unassembled WGS sequence"/>
</dbReference>
<comment type="caution">
    <text evidence="3">The sequence shown here is derived from an EMBL/GenBank/DDBJ whole genome shotgun (WGS) entry which is preliminary data.</text>
</comment>
<feature type="domain" description="G-patch" evidence="2">
    <location>
        <begin position="648"/>
        <end position="694"/>
    </location>
</feature>
<feature type="region of interest" description="Disordered" evidence="1">
    <location>
        <begin position="702"/>
        <end position="737"/>
    </location>
</feature>
<dbReference type="STRING" id="22663.A0A2I0KYA1"/>
<dbReference type="PANTHER" id="PTHR32108">
    <property type="entry name" value="DNA-DIRECTED RNA POLYMERASE SUBUNIT ALPHA"/>
    <property type="match status" value="1"/>
</dbReference>
<accession>A0A2I0KYA1</accession>
<dbReference type="SMART" id="SM00443">
    <property type="entry name" value="G_patch"/>
    <property type="match status" value="1"/>
</dbReference>
<evidence type="ECO:0000313" key="3">
    <source>
        <dbReference type="EMBL" id="PKI73442.1"/>
    </source>
</evidence>
<protein>
    <recommendedName>
        <fullName evidence="2">G-patch domain-containing protein</fullName>
    </recommendedName>
</protein>
<reference evidence="3 4" key="1">
    <citation type="submission" date="2017-11" db="EMBL/GenBank/DDBJ databases">
        <title>De-novo sequencing of pomegranate (Punica granatum L.) genome.</title>
        <authorList>
            <person name="Akparov Z."/>
            <person name="Amiraslanov A."/>
            <person name="Hajiyeva S."/>
            <person name="Abbasov M."/>
            <person name="Kaur K."/>
            <person name="Hamwieh A."/>
            <person name="Solovyev V."/>
            <person name="Salamov A."/>
            <person name="Braich B."/>
            <person name="Kosarev P."/>
            <person name="Mahmoud A."/>
            <person name="Hajiyev E."/>
            <person name="Babayeva S."/>
            <person name="Izzatullayeva V."/>
            <person name="Mammadov A."/>
            <person name="Mammadov A."/>
            <person name="Sharifova S."/>
            <person name="Ojaghi J."/>
            <person name="Eynullazada K."/>
            <person name="Bayramov B."/>
            <person name="Abdulazimova A."/>
            <person name="Shahmuradov I."/>
        </authorList>
    </citation>
    <scope>NUCLEOTIDE SEQUENCE [LARGE SCALE GENOMIC DNA]</scope>
    <source>
        <strain evidence="4">cv. AG2017</strain>
        <tissue evidence="3">Leaf</tissue>
    </source>
</reference>
<dbReference type="PROSITE" id="PS50174">
    <property type="entry name" value="G_PATCH"/>
    <property type="match status" value="1"/>
</dbReference>
<dbReference type="Pfam" id="PF01585">
    <property type="entry name" value="G-patch"/>
    <property type="match status" value="1"/>
</dbReference>
<sequence length="737" mass="79949">MAEEDRVDVSEEVNPPVSVNSQPPSAHAPPPPTPASVLPAYSGALPMHLLPPTSSRAPLPRVSLTSSASDDHASIAALEGAVNQLVASMTTNMAELFALLRRPNRASSSSTPPSRQGPTIDPTSWIPPTQVLEATDAPAPPTTHTSTVHPFTSPFPPPPAPAAVPLPTAAFLSSKQALSAPPPISMPAPAAVYTVPPSMVFPASNAPAPTHLQIAELPPYPSLQPHVGLSYQAPPPINTTFLEPGRPTHAAQFASPTHFLPEVDAEQERRLKRMEETIRALQANEARPEASYGDCSLFLGMRLPSKFKIPEFKTYEGEGESEQGCPSPFMIEYVPAETAVGFTRIDASPTPFVIDVLAREPYSDDKVPWTYEGGVGSLEEQFCVMGITRSGRVYENPAATNKGKAPTAEIEKIPGVPPTPPKEVTEGEAEAFMKIIKASEYKVVEQMAKSPTHISLLAFLLSSEPHREALLRILTAAQDPKGTSPDWIEETINSIFSNTVSSALNVCPVTTLKQMNVDLNRVRPSKIAVRAFDGSRREVNWDIDLLIDVGPCSFSVTFQVLDIPNAFSLLLGRPWIHSVGAIPSSLHQKLKFFVKERIITVKGEEDYAIYKETAVPYISVGNDENLPFYSFETISVIQDYGEVGQSRADRMIGKVLLRHNYIPGTGLGARGQGINCPIEIEEYKHRRGLGFRPSCHEIIEAPSPPPRHALWEAQQGHGSSPAVSLLSRTSTHHREHP</sequence>
<dbReference type="AlphaFoldDB" id="A0A2I0KYA1"/>
<organism evidence="3 4">
    <name type="scientific">Punica granatum</name>
    <name type="common">Pomegranate</name>
    <dbReference type="NCBI Taxonomy" id="22663"/>
    <lineage>
        <taxon>Eukaryota</taxon>
        <taxon>Viridiplantae</taxon>
        <taxon>Streptophyta</taxon>
        <taxon>Embryophyta</taxon>
        <taxon>Tracheophyta</taxon>
        <taxon>Spermatophyta</taxon>
        <taxon>Magnoliopsida</taxon>
        <taxon>eudicotyledons</taxon>
        <taxon>Gunneridae</taxon>
        <taxon>Pentapetalae</taxon>
        <taxon>rosids</taxon>
        <taxon>malvids</taxon>
        <taxon>Myrtales</taxon>
        <taxon>Lythraceae</taxon>
        <taxon>Punica</taxon>
    </lineage>
</organism>
<proteinExistence type="predicted"/>
<keyword evidence="4" id="KW-1185">Reference proteome</keyword>
<dbReference type="InterPro" id="IPR000467">
    <property type="entry name" value="G_patch_dom"/>
</dbReference>
<feature type="region of interest" description="Disordered" evidence="1">
    <location>
        <begin position="1"/>
        <end position="39"/>
    </location>
</feature>
<name>A0A2I0KYA1_PUNGR</name>
<gene>
    <name evidence="3" type="ORF">CRG98_006150</name>
</gene>
<feature type="region of interest" description="Disordered" evidence="1">
    <location>
        <begin position="104"/>
        <end position="125"/>
    </location>
</feature>